<evidence type="ECO:0000313" key="1">
    <source>
        <dbReference type="EMBL" id="VFK63428.1"/>
    </source>
</evidence>
<organism evidence="1">
    <name type="scientific">Candidatus Kentrum sp. UNK</name>
    <dbReference type="NCBI Taxonomy" id="2126344"/>
    <lineage>
        <taxon>Bacteria</taxon>
        <taxon>Pseudomonadati</taxon>
        <taxon>Pseudomonadota</taxon>
        <taxon>Gammaproteobacteria</taxon>
        <taxon>Candidatus Kentrum</taxon>
    </lineage>
</organism>
<evidence type="ECO:0000313" key="2">
    <source>
        <dbReference type="EMBL" id="VFK71648.1"/>
    </source>
</evidence>
<reference evidence="1" key="1">
    <citation type="submission" date="2019-02" db="EMBL/GenBank/DDBJ databases">
        <authorList>
            <person name="Gruber-Vodicka R. H."/>
            <person name="Seah K. B. B."/>
        </authorList>
    </citation>
    <scope>NUCLEOTIDE SEQUENCE</scope>
    <source>
        <strain evidence="2">BECK_BY19</strain>
        <strain evidence="1">BECK_BY8</strain>
    </source>
</reference>
<dbReference type="AlphaFoldDB" id="A0A451ABK7"/>
<proteinExistence type="predicted"/>
<sequence>MIKGFHPEYAVDGDHNKKSVLLPIREWDQIVNVSAHPTLLI</sequence>
<accession>A0A451ABK7</accession>
<dbReference type="EMBL" id="CAADFZ010000033">
    <property type="protein sequence ID" value="VFK63428.1"/>
    <property type="molecule type" value="Genomic_DNA"/>
</dbReference>
<protein>
    <submittedName>
        <fullName evidence="1">Uncharacterized protein</fullName>
    </submittedName>
</protein>
<gene>
    <name evidence="1" type="ORF">BECKUNK1418G_GA0071005_103319</name>
    <name evidence="2" type="ORF">BECKUNK1418H_GA0071006_10764</name>
</gene>
<dbReference type="EMBL" id="CAADGD010000076">
    <property type="protein sequence ID" value="VFK71648.1"/>
    <property type="molecule type" value="Genomic_DNA"/>
</dbReference>
<name>A0A451ABK7_9GAMM</name>